<dbReference type="InterPro" id="IPR016032">
    <property type="entry name" value="Sig_transdc_resp-reg_C-effctor"/>
</dbReference>
<dbReference type="PANTHER" id="PTHR48111:SF24">
    <property type="entry name" value="TRANSCRIPTIONAL REGULATORY PROTEIN CSSR"/>
    <property type="match status" value="1"/>
</dbReference>
<dbReference type="Proteomes" id="UP001418796">
    <property type="component" value="Unassembled WGS sequence"/>
</dbReference>
<dbReference type="Gene3D" id="3.40.50.2300">
    <property type="match status" value="1"/>
</dbReference>
<dbReference type="RefSeq" id="WP_343129917.1">
    <property type="nucleotide sequence ID" value="NZ_JBCITK010000001.1"/>
</dbReference>
<protein>
    <submittedName>
        <fullName evidence="11">Response regulator transcription factor</fullName>
    </submittedName>
</protein>
<dbReference type="SUPFAM" id="SSF46894">
    <property type="entry name" value="C-terminal effector domain of the bipartite response regulators"/>
    <property type="match status" value="1"/>
</dbReference>
<evidence type="ECO:0000256" key="5">
    <source>
        <dbReference type="ARBA" id="ARBA00023125"/>
    </source>
</evidence>
<evidence type="ECO:0000256" key="6">
    <source>
        <dbReference type="ARBA" id="ARBA00023163"/>
    </source>
</evidence>
<dbReference type="Pfam" id="PF00072">
    <property type="entry name" value="Response_reg"/>
    <property type="match status" value="1"/>
</dbReference>
<dbReference type="CDD" id="cd17574">
    <property type="entry name" value="REC_OmpR"/>
    <property type="match status" value="1"/>
</dbReference>
<evidence type="ECO:0000259" key="9">
    <source>
        <dbReference type="PROSITE" id="PS50110"/>
    </source>
</evidence>
<keyword evidence="12" id="KW-1185">Reference proteome</keyword>
<dbReference type="PANTHER" id="PTHR48111">
    <property type="entry name" value="REGULATOR OF RPOS"/>
    <property type="match status" value="1"/>
</dbReference>
<reference evidence="11 12" key="1">
    <citation type="submission" date="2024-03" db="EMBL/GenBank/DDBJ databases">
        <title>Bacilli Hybrid Assemblies.</title>
        <authorList>
            <person name="Kovac J."/>
        </authorList>
    </citation>
    <scope>NUCLEOTIDE SEQUENCE [LARGE SCALE GENOMIC DNA]</scope>
    <source>
        <strain evidence="11 12">FSL R7-0666</strain>
    </source>
</reference>
<keyword evidence="4" id="KW-0805">Transcription regulation</keyword>
<dbReference type="CDD" id="cd00383">
    <property type="entry name" value="trans_reg_C"/>
    <property type="match status" value="1"/>
</dbReference>
<feature type="domain" description="Response regulatory" evidence="9">
    <location>
        <begin position="5"/>
        <end position="117"/>
    </location>
</feature>
<keyword evidence="6" id="KW-0804">Transcription</keyword>
<evidence type="ECO:0000256" key="7">
    <source>
        <dbReference type="PROSITE-ProRule" id="PRU00169"/>
    </source>
</evidence>
<dbReference type="PROSITE" id="PS51755">
    <property type="entry name" value="OMPR_PHOB"/>
    <property type="match status" value="1"/>
</dbReference>
<evidence type="ECO:0000313" key="11">
    <source>
        <dbReference type="EMBL" id="MEN0642896.1"/>
    </source>
</evidence>
<evidence type="ECO:0000259" key="10">
    <source>
        <dbReference type="PROSITE" id="PS51755"/>
    </source>
</evidence>
<dbReference type="Pfam" id="PF00486">
    <property type="entry name" value="Trans_reg_C"/>
    <property type="match status" value="1"/>
</dbReference>
<evidence type="ECO:0000256" key="1">
    <source>
        <dbReference type="ARBA" id="ARBA00004496"/>
    </source>
</evidence>
<dbReference type="InterPro" id="IPR001867">
    <property type="entry name" value="OmpR/PhoB-type_DNA-bd"/>
</dbReference>
<accession>A0ABU9VIX9</accession>
<keyword evidence="2 7" id="KW-0597">Phosphoprotein</keyword>
<dbReference type="PROSITE" id="PS50110">
    <property type="entry name" value="RESPONSE_REGULATORY"/>
    <property type="match status" value="1"/>
</dbReference>
<evidence type="ECO:0000256" key="2">
    <source>
        <dbReference type="ARBA" id="ARBA00022553"/>
    </source>
</evidence>
<comment type="caution">
    <text evidence="11">The sequence shown here is derived from an EMBL/GenBank/DDBJ whole genome shotgun (WGS) entry which is preliminary data.</text>
</comment>
<sequence>MEQYLVYLVEDEENLSAVLRAYLEKENWSVKVFDNGNDALEAIEDKPHLWILDIMLPGTDGYQLLKAIKEKEDRPVIFISARDQDLDRVLGLEMGSDDYLSKPFLPQELIIRAKKILNRIYGTSTQEQKKIELNQYLIDPIGRTVTDTLATGEELVDLTTKEMDLILLLTGDIGKAFSREKIIEFVWGENYFGSERAVDDVVRRVRKKMNRIHLETLYGYGYRILSS</sequence>
<dbReference type="InterPro" id="IPR036388">
    <property type="entry name" value="WH-like_DNA-bd_sf"/>
</dbReference>
<evidence type="ECO:0000313" key="12">
    <source>
        <dbReference type="Proteomes" id="UP001418796"/>
    </source>
</evidence>
<gene>
    <name evidence="11" type="ORF">MKY91_07030</name>
</gene>
<dbReference type="InterPro" id="IPR011006">
    <property type="entry name" value="CheY-like_superfamily"/>
</dbReference>
<name>A0ABU9VIX9_9BACI</name>
<feature type="DNA-binding region" description="OmpR/PhoB-type" evidence="8">
    <location>
        <begin position="128"/>
        <end position="226"/>
    </location>
</feature>
<dbReference type="SUPFAM" id="SSF52172">
    <property type="entry name" value="CheY-like"/>
    <property type="match status" value="1"/>
</dbReference>
<proteinExistence type="predicted"/>
<dbReference type="InterPro" id="IPR001789">
    <property type="entry name" value="Sig_transdc_resp-reg_receiver"/>
</dbReference>
<dbReference type="EMBL" id="JBCITK010000001">
    <property type="protein sequence ID" value="MEN0642896.1"/>
    <property type="molecule type" value="Genomic_DNA"/>
</dbReference>
<dbReference type="InterPro" id="IPR039420">
    <property type="entry name" value="WalR-like"/>
</dbReference>
<dbReference type="SMART" id="SM00448">
    <property type="entry name" value="REC"/>
    <property type="match status" value="1"/>
</dbReference>
<dbReference type="SMART" id="SM00862">
    <property type="entry name" value="Trans_reg_C"/>
    <property type="match status" value="1"/>
</dbReference>
<keyword evidence="5 8" id="KW-0238">DNA-binding</keyword>
<feature type="modified residue" description="4-aspartylphosphate" evidence="7">
    <location>
        <position position="53"/>
    </location>
</feature>
<organism evidence="11 12">
    <name type="scientific">Alkalicoccobacillus gibsonii</name>
    <dbReference type="NCBI Taxonomy" id="79881"/>
    <lineage>
        <taxon>Bacteria</taxon>
        <taxon>Bacillati</taxon>
        <taxon>Bacillota</taxon>
        <taxon>Bacilli</taxon>
        <taxon>Bacillales</taxon>
        <taxon>Bacillaceae</taxon>
        <taxon>Alkalicoccobacillus</taxon>
    </lineage>
</organism>
<feature type="domain" description="OmpR/PhoB-type" evidence="10">
    <location>
        <begin position="128"/>
        <end position="226"/>
    </location>
</feature>
<keyword evidence="3" id="KW-0902">Two-component regulatory system</keyword>
<evidence type="ECO:0000256" key="4">
    <source>
        <dbReference type="ARBA" id="ARBA00023015"/>
    </source>
</evidence>
<dbReference type="Gene3D" id="1.10.10.10">
    <property type="entry name" value="Winged helix-like DNA-binding domain superfamily/Winged helix DNA-binding domain"/>
    <property type="match status" value="1"/>
</dbReference>
<comment type="subcellular location">
    <subcellularLocation>
        <location evidence="1">Cytoplasm</location>
    </subcellularLocation>
</comment>
<evidence type="ECO:0000256" key="8">
    <source>
        <dbReference type="PROSITE-ProRule" id="PRU01091"/>
    </source>
</evidence>
<dbReference type="Gene3D" id="6.10.250.690">
    <property type="match status" value="1"/>
</dbReference>
<evidence type="ECO:0000256" key="3">
    <source>
        <dbReference type="ARBA" id="ARBA00023012"/>
    </source>
</evidence>